<protein>
    <submittedName>
        <fullName evidence="3">Uncharacterized protein</fullName>
    </submittedName>
</protein>
<evidence type="ECO:0000256" key="2">
    <source>
        <dbReference type="SAM" id="MobiDB-lite"/>
    </source>
</evidence>
<dbReference type="AlphaFoldDB" id="A0A4Y7PP99"/>
<feature type="region of interest" description="Disordered" evidence="2">
    <location>
        <begin position="168"/>
        <end position="223"/>
    </location>
</feature>
<evidence type="ECO:0000256" key="1">
    <source>
        <dbReference type="SAM" id="Coils"/>
    </source>
</evidence>
<dbReference type="VEuPathDB" id="FungiDB:BD410DRAFT_592484"/>
<feature type="compositionally biased region" description="Basic residues" evidence="2">
    <location>
        <begin position="190"/>
        <end position="200"/>
    </location>
</feature>
<dbReference type="Proteomes" id="UP000294933">
    <property type="component" value="Unassembled WGS sequence"/>
</dbReference>
<evidence type="ECO:0000313" key="4">
    <source>
        <dbReference type="Proteomes" id="UP000294933"/>
    </source>
</evidence>
<organism evidence="3 4">
    <name type="scientific">Rickenella mellea</name>
    <dbReference type="NCBI Taxonomy" id="50990"/>
    <lineage>
        <taxon>Eukaryota</taxon>
        <taxon>Fungi</taxon>
        <taxon>Dikarya</taxon>
        <taxon>Basidiomycota</taxon>
        <taxon>Agaricomycotina</taxon>
        <taxon>Agaricomycetes</taxon>
        <taxon>Hymenochaetales</taxon>
        <taxon>Rickenellaceae</taxon>
        <taxon>Rickenella</taxon>
    </lineage>
</organism>
<name>A0A4Y7PP99_9AGAM</name>
<gene>
    <name evidence="3" type="ORF">BD410DRAFT_592484</name>
</gene>
<feature type="coiled-coil region" evidence="1">
    <location>
        <begin position="275"/>
        <end position="302"/>
    </location>
</feature>
<evidence type="ECO:0000313" key="3">
    <source>
        <dbReference type="EMBL" id="TDL16841.1"/>
    </source>
</evidence>
<keyword evidence="4" id="KW-1185">Reference proteome</keyword>
<dbReference type="EMBL" id="ML170234">
    <property type="protein sequence ID" value="TDL16841.1"/>
    <property type="molecule type" value="Genomic_DNA"/>
</dbReference>
<reference evidence="3 4" key="1">
    <citation type="submission" date="2018-06" db="EMBL/GenBank/DDBJ databases">
        <title>A transcriptomic atlas of mushroom development highlights an independent origin of complex multicellularity.</title>
        <authorList>
            <consortium name="DOE Joint Genome Institute"/>
            <person name="Krizsan K."/>
            <person name="Almasi E."/>
            <person name="Merenyi Z."/>
            <person name="Sahu N."/>
            <person name="Viragh M."/>
            <person name="Koszo T."/>
            <person name="Mondo S."/>
            <person name="Kiss B."/>
            <person name="Balint B."/>
            <person name="Kues U."/>
            <person name="Barry K."/>
            <person name="Hegedus J.C."/>
            <person name="Henrissat B."/>
            <person name="Johnson J."/>
            <person name="Lipzen A."/>
            <person name="Ohm R."/>
            <person name="Nagy I."/>
            <person name="Pangilinan J."/>
            <person name="Yan J."/>
            <person name="Xiong Y."/>
            <person name="Grigoriev I.V."/>
            <person name="Hibbett D.S."/>
            <person name="Nagy L.G."/>
        </authorList>
    </citation>
    <scope>NUCLEOTIDE SEQUENCE [LARGE SCALE GENOMIC DNA]</scope>
    <source>
        <strain evidence="3 4">SZMC22713</strain>
    </source>
</reference>
<keyword evidence="1" id="KW-0175">Coiled coil</keyword>
<sequence length="444" mass="49536">MKFGDFIPCRQRAETVRYVTNGENRGEKPNRRSTGIKKFTHSRNPSKISIHSLSTPLVLLDEDSDDHSTSQNDLPIPKAVDSPIVCAYGSRLVEHLGGVNDSAIPEEPENDEATTATLISEGDSVHAEGSVGFPSLQVVKITTEQETDIGLSTYETLVNNDSFEFWDDVPASPASTVKPRTSATPEKPNRIPKSKRKRRCSVPPPTPMPPSTPTNKHFSPSPLWTDQKQISVEQRLANDLMKVESLENAMSAIDTMYEWLETQMEAKFEQSGRHLVALRKRCEVLEERVDELQAVNHGLKAAVETLSGEKTALMRDMKRIDHMCQNLQESPSKRPSEEAMPISASIWHGAEYGPGYLLIDSDESNASGSSLSESSSDTTSIYYHPATHPPEMPEVNVRGRSGKLLNRRRWSSNTDIFIKGKKIAVRRLLRTVKFFLPGEMPRDL</sequence>
<proteinExistence type="predicted"/>
<feature type="compositionally biased region" description="Pro residues" evidence="2">
    <location>
        <begin position="202"/>
        <end position="212"/>
    </location>
</feature>
<feature type="region of interest" description="Disordered" evidence="2">
    <location>
        <begin position="20"/>
        <end position="43"/>
    </location>
</feature>
<feature type="compositionally biased region" description="Polar residues" evidence="2">
    <location>
        <begin position="173"/>
        <end position="184"/>
    </location>
</feature>
<accession>A0A4Y7PP99</accession>